<dbReference type="PANTHER" id="PTHR10695">
    <property type="entry name" value="DEPHOSPHO-COA KINASE-RELATED"/>
    <property type="match status" value="1"/>
</dbReference>
<dbReference type="Proteomes" id="UP000253951">
    <property type="component" value="Chromosome"/>
</dbReference>
<evidence type="ECO:0000256" key="6">
    <source>
        <dbReference type="NCBIfam" id="TIGR00152"/>
    </source>
</evidence>
<dbReference type="OrthoDB" id="9812943at2"/>
<protein>
    <recommendedName>
        <fullName evidence="5 6">Dephospho-CoA kinase</fullName>
        <ecNumber evidence="5 6">2.7.1.24</ecNumber>
    </recommendedName>
    <alternativeName>
        <fullName evidence="5">Dephosphocoenzyme A kinase</fullName>
    </alternativeName>
</protein>
<dbReference type="RefSeq" id="WP_114678094.1">
    <property type="nucleotide sequence ID" value="NZ_CP031188.1"/>
</dbReference>
<dbReference type="EC" id="2.7.1.24" evidence="5 6"/>
<gene>
    <name evidence="5" type="primary">coaE</name>
    <name evidence="7" type="ORF">DVK85_08875</name>
</gene>
<dbReference type="CDD" id="cd02022">
    <property type="entry name" value="DPCK"/>
    <property type="match status" value="1"/>
</dbReference>
<comment type="subcellular location">
    <subcellularLocation>
        <location evidence="5">Cytoplasm</location>
    </subcellularLocation>
</comment>
<evidence type="ECO:0000313" key="7">
    <source>
        <dbReference type="EMBL" id="AXG74336.1"/>
    </source>
</evidence>
<dbReference type="HAMAP" id="MF_00376">
    <property type="entry name" value="Dephospho_CoA_kinase"/>
    <property type="match status" value="1"/>
</dbReference>
<dbReference type="Pfam" id="PF01121">
    <property type="entry name" value="CoaE"/>
    <property type="match status" value="1"/>
</dbReference>
<evidence type="ECO:0000256" key="2">
    <source>
        <dbReference type="ARBA" id="ARBA00022741"/>
    </source>
</evidence>
<keyword evidence="3 5" id="KW-0067">ATP-binding</keyword>
<dbReference type="PRINTS" id="PR00988">
    <property type="entry name" value="URIDINKINASE"/>
</dbReference>
<dbReference type="InterPro" id="IPR001977">
    <property type="entry name" value="Depp_CoAkinase"/>
</dbReference>
<dbReference type="InterPro" id="IPR027417">
    <property type="entry name" value="P-loop_NTPase"/>
</dbReference>
<evidence type="ECO:0000256" key="1">
    <source>
        <dbReference type="ARBA" id="ARBA00009018"/>
    </source>
</evidence>
<proteinExistence type="inferred from homology"/>
<comment type="similarity">
    <text evidence="1 5">Belongs to the CoaE family.</text>
</comment>
<keyword evidence="5" id="KW-0963">Cytoplasm</keyword>
<dbReference type="PROSITE" id="PS51219">
    <property type="entry name" value="DPCK"/>
    <property type="match status" value="1"/>
</dbReference>
<name>A0A345HCM6_9FLAO</name>
<reference evidence="7 8" key="1">
    <citation type="submission" date="2018-07" db="EMBL/GenBank/DDBJ databases">
        <title>Complete genome sequence of Flavobacterium arcticum type strain SM1502T.</title>
        <authorList>
            <person name="Li Y."/>
            <person name="Li D.-D."/>
        </authorList>
    </citation>
    <scope>NUCLEOTIDE SEQUENCE [LARGE SCALE GENOMIC DNA]</scope>
    <source>
        <strain evidence="7 8">SM1502</strain>
    </source>
</reference>
<keyword evidence="2 5" id="KW-0547">Nucleotide-binding</keyword>
<comment type="catalytic activity">
    <reaction evidence="5">
        <text>3'-dephospho-CoA + ATP = ADP + CoA + H(+)</text>
        <dbReference type="Rhea" id="RHEA:18245"/>
        <dbReference type="ChEBI" id="CHEBI:15378"/>
        <dbReference type="ChEBI" id="CHEBI:30616"/>
        <dbReference type="ChEBI" id="CHEBI:57287"/>
        <dbReference type="ChEBI" id="CHEBI:57328"/>
        <dbReference type="ChEBI" id="CHEBI:456216"/>
        <dbReference type="EC" id="2.7.1.24"/>
    </reaction>
</comment>
<evidence type="ECO:0000256" key="5">
    <source>
        <dbReference type="HAMAP-Rule" id="MF_00376"/>
    </source>
</evidence>
<evidence type="ECO:0000313" key="8">
    <source>
        <dbReference type="Proteomes" id="UP000253951"/>
    </source>
</evidence>
<dbReference type="GO" id="GO:0005737">
    <property type="term" value="C:cytoplasm"/>
    <property type="evidence" value="ECO:0007669"/>
    <property type="project" value="UniProtKB-SubCell"/>
</dbReference>
<dbReference type="SUPFAM" id="SSF52540">
    <property type="entry name" value="P-loop containing nucleoside triphosphate hydrolases"/>
    <property type="match status" value="1"/>
</dbReference>
<feature type="binding site" evidence="5">
    <location>
        <begin position="13"/>
        <end position="18"/>
    </location>
    <ligand>
        <name>ATP</name>
        <dbReference type="ChEBI" id="CHEBI:30616"/>
    </ligand>
</feature>
<evidence type="ECO:0000256" key="4">
    <source>
        <dbReference type="ARBA" id="ARBA00022993"/>
    </source>
</evidence>
<dbReference type="KEGG" id="fat:DVK85_08875"/>
<keyword evidence="4 5" id="KW-0173">Coenzyme A biosynthesis</keyword>
<dbReference type="AlphaFoldDB" id="A0A345HCM6"/>
<comment type="pathway">
    <text evidence="5">Cofactor biosynthesis; coenzyme A biosynthesis; CoA from (R)-pantothenate: step 5/5.</text>
</comment>
<accession>A0A345HCM6</accession>
<comment type="function">
    <text evidence="5">Catalyzes the phosphorylation of the 3'-hydroxyl group of dephosphocoenzyme A to form coenzyme A.</text>
</comment>
<dbReference type="UniPathway" id="UPA00241">
    <property type="reaction ID" value="UER00356"/>
</dbReference>
<dbReference type="GO" id="GO:0004140">
    <property type="term" value="F:dephospho-CoA kinase activity"/>
    <property type="evidence" value="ECO:0007669"/>
    <property type="project" value="UniProtKB-UniRule"/>
</dbReference>
<keyword evidence="5 7" id="KW-0808">Transferase</keyword>
<organism evidence="7 8">
    <name type="scientific">Flavobacterium arcticum</name>
    <dbReference type="NCBI Taxonomy" id="1784713"/>
    <lineage>
        <taxon>Bacteria</taxon>
        <taxon>Pseudomonadati</taxon>
        <taxon>Bacteroidota</taxon>
        <taxon>Flavobacteriia</taxon>
        <taxon>Flavobacteriales</taxon>
        <taxon>Flavobacteriaceae</taxon>
        <taxon>Flavobacterium</taxon>
    </lineage>
</organism>
<dbReference type="GO" id="GO:0015937">
    <property type="term" value="P:coenzyme A biosynthetic process"/>
    <property type="evidence" value="ECO:0007669"/>
    <property type="project" value="UniProtKB-UniRule"/>
</dbReference>
<dbReference type="EMBL" id="CP031188">
    <property type="protein sequence ID" value="AXG74336.1"/>
    <property type="molecule type" value="Genomic_DNA"/>
</dbReference>
<sequence>MKTKVIGLTGGIGSGKTTIANYFASLGVPVYIADEEAKKILNTPDVITEVVAVFGQEILTDSIPDRKKIAALVFNNPEKLQVLNNIIHPKVSEHFHDWLDIYKDAPFVIKEAAILFESGSYKNCDKIILVTAPEEIRIERVIKRDGGTAQEVRKRMANQWNDDRKKEFSDFIINNIILNDAKNQAHSIYDTLKNV</sequence>
<dbReference type="Gene3D" id="3.40.50.300">
    <property type="entry name" value="P-loop containing nucleotide triphosphate hydrolases"/>
    <property type="match status" value="1"/>
</dbReference>
<dbReference type="NCBIfam" id="TIGR00152">
    <property type="entry name" value="dephospho-CoA kinase"/>
    <property type="match status" value="1"/>
</dbReference>
<evidence type="ECO:0000256" key="3">
    <source>
        <dbReference type="ARBA" id="ARBA00022840"/>
    </source>
</evidence>
<keyword evidence="5 7" id="KW-0418">Kinase</keyword>
<keyword evidence="8" id="KW-1185">Reference proteome</keyword>
<dbReference type="GO" id="GO:0005524">
    <property type="term" value="F:ATP binding"/>
    <property type="evidence" value="ECO:0007669"/>
    <property type="project" value="UniProtKB-UniRule"/>
</dbReference>
<dbReference type="PANTHER" id="PTHR10695:SF46">
    <property type="entry name" value="BIFUNCTIONAL COENZYME A SYNTHASE-RELATED"/>
    <property type="match status" value="1"/>
</dbReference>